<evidence type="ECO:0000313" key="1">
    <source>
        <dbReference type="EMBL" id="GME90110.1"/>
    </source>
</evidence>
<protein>
    <submittedName>
        <fullName evidence="1">Unnamed protein product</fullName>
    </submittedName>
</protein>
<name>A0ACB5TKI1_CANBO</name>
<accession>A0ACB5TKI1</accession>
<dbReference type="Proteomes" id="UP001165101">
    <property type="component" value="Unassembled WGS sequence"/>
</dbReference>
<comment type="caution">
    <text evidence="1">The sequence shown here is derived from an EMBL/GenBank/DDBJ whole genome shotgun (WGS) entry which is preliminary data.</text>
</comment>
<dbReference type="EMBL" id="BSXV01000669">
    <property type="protein sequence ID" value="GME90110.1"/>
    <property type="molecule type" value="Genomic_DNA"/>
</dbReference>
<proteinExistence type="predicted"/>
<reference evidence="1" key="1">
    <citation type="submission" date="2023-04" db="EMBL/GenBank/DDBJ databases">
        <title>Candida boidinii NBRC 1967.</title>
        <authorList>
            <person name="Ichikawa N."/>
            <person name="Sato H."/>
            <person name="Tonouchi N."/>
        </authorList>
    </citation>
    <scope>NUCLEOTIDE SEQUENCE</scope>
    <source>
        <strain evidence="1">NBRC 1967</strain>
    </source>
</reference>
<organism evidence="1 2">
    <name type="scientific">Candida boidinii</name>
    <name type="common">Yeast</name>
    <dbReference type="NCBI Taxonomy" id="5477"/>
    <lineage>
        <taxon>Eukaryota</taxon>
        <taxon>Fungi</taxon>
        <taxon>Dikarya</taxon>
        <taxon>Ascomycota</taxon>
        <taxon>Saccharomycotina</taxon>
        <taxon>Pichiomycetes</taxon>
        <taxon>Pichiales</taxon>
        <taxon>Pichiaceae</taxon>
        <taxon>Ogataea</taxon>
        <taxon>Ogataea/Candida clade</taxon>
    </lineage>
</organism>
<gene>
    <name evidence="1" type="ORF">Cboi01_000169700</name>
</gene>
<sequence length="125" mass="13796">MYDELISSGVLELHFGGVRLLEWDAIQGRLTWVHSCSVGSVPPPNPSYLPPNCTIGVISAALHPTTLHCCDSSSLLTSDMSNKTFYWFVTVALWSGGPKATYVTYGTEDRNNPLLFTLTNNRSRM</sequence>
<evidence type="ECO:0000313" key="2">
    <source>
        <dbReference type="Proteomes" id="UP001165101"/>
    </source>
</evidence>
<keyword evidence="2" id="KW-1185">Reference proteome</keyword>